<evidence type="ECO:0000313" key="4">
    <source>
        <dbReference type="Proteomes" id="UP000694562"/>
    </source>
</evidence>
<dbReference type="AlphaFoldDB" id="A0A8C4XRL3"/>
<dbReference type="Ensembl" id="ENSFTIT00000017697.1">
    <property type="protein sequence ID" value="ENSFTIP00000016979.1"/>
    <property type="gene ID" value="ENSFTIG00000011249.1"/>
</dbReference>
<dbReference type="PANTHER" id="PTHR12308:SF20">
    <property type="entry name" value="ANOCTAMIN-2"/>
    <property type="match status" value="1"/>
</dbReference>
<dbReference type="InterPro" id="IPR007632">
    <property type="entry name" value="Anoctamin"/>
</dbReference>
<dbReference type="Pfam" id="PF16178">
    <property type="entry name" value="Anoct_dimer"/>
    <property type="match status" value="1"/>
</dbReference>
<evidence type="ECO:0000259" key="2">
    <source>
        <dbReference type="Pfam" id="PF16178"/>
    </source>
</evidence>
<sequence>IADVLNNLPEQPVQDFPLASSHPTLNGQKTAKSARNYFSTYNSKYLTVPQNRSSLHGSRINGAFEAPSCTGSFSSSIINNYLDGTQGGAADQASPDGTLFRHSKRKVDYVLAYHYRKRLARHLPGAGSPEPTRGSAPLALVSNGGTGKGRAEPQQQDGGQCALPGPPGVEVIELSPLDALEEEKRMQREEYEHNLVQAGLEIEKDPENKSQGLSFVRIHAPWQVLSREAEFLKIKMPTKKMYEITEEGGILKKLNEIWCKLTEPLQPQVPRQENTNMKSLSYPFSREKIYLYNIKDKDTFFDNATRSRIVREILKRTPTKARNSMGKKGGKIMVYVVLKGIV</sequence>
<dbReference type="PANTHER" id="PTHR12308">
    <property type="entry name" value="ANOCTAMIN"/>
    <property type="match status" value="1"/>
</dbReference>
<proteinExistence type="predicted"/>
<evidence type="ECO:0000313" key="3">
    <source>
        <dbReference type="Ensembl" id="ENSFTIP00000016979.1"/>
    </source>
</evidence>
<dbReference type="GO" id="GO:0046983">
    <property type="term" value="F:protein dimerization activity"/>
    <property type="evidence" value="ECO:0007669"/>
    <property type="project" value="InterPro"/>
</dbReference>
<name>A0A8C4XRL3_FALTI</name>
<reference evidence="3" key="1">
    <citation type="submission" date="2025-08" db="UniProtKB">
        <authorList>
            <consortium name="Ensembl"/>
        </authorList>
    </citation>
    <scope>IDENTIFICATION</scope>
</reference>
<dbReference type="OMA" id="SSIWQKC"/>
<feature type="domain" description="Anoctamin dimerisation" evidence="2">
    <location>
        <begin position="100"/>
        <end position="321"/>
    </location>
</feature>
<organism evidence="3 4">
    <name type="scientific">Falco tinnunculus</name>
    <name type="common">Common kestrel</name>
    <dbReference type="NCBI Taxonomy" id="100819"/>
    <lineage>
        <taxon>Eukaryota</taxon>
        <taxon>Metazoa</taxon>
        <taxon>Chordata</taxon>
        <taxon>Craniata</taxon>
        <taxon>Vertebrata</taxon>
        <taxon>Euteleostomi</taxon>
        <taxon>Archelosauria</taxon>
        <taxon>Archosauria</taxon>
        <taxon>Dinosauria</taxon>
        <taxon>Saurischia</taxon>
        <taxon>Theropoda</taxon>
        <taxon>Coelurosauria</taxon>
        <taxon>Aves</taxon>
        <taxon>Neognathae</taxon>
        <taxon>Neoaves</taxon>
        <taxon>Telluraves</taxon>
        <taxon>Australaves</taxon>
        <taxon>Falconiformes</taxon>
        <taxon>Falconidae</taxon>
        <taxon>Falco</taxon>
    </lineage>
</organism>
<dbReference type="OrthoDB" id="296386at2759"/>
<dbReference type="GO" id="GO:0005886">
    <property type="term" value="C:plasma membrane"/>
    <property type="evidence" value="ECO:0007669"/>
    <property type="project" value="TreeGrafter"/>
</dbReference>
<reference evidence="3" key="2">
    <citation type="submission" date="2025-09" db="UniProtKB">
        <authorList>
            <consortium name="Ensembl"/>
        </authorList>
    </citation>
    <scope>IDENTIFICATION</scope>
</reference>
<dbReference type="InterPro" id="IPR032394">
    <property type="entry name" value="Anoct_dimer"/>
</dbReference>
<feature type="region of interest" description="Disordered" evidence="1">
    <location>
        <begin position="122"/>
        <end position="160"/>
    </location>
</feature>
<protein>
    <recommendedName>
        <fullName evidence="2">Anoctamin dimerisation domain-containing protein</fullName>
    </recommendedName>
</protein>
<evidence type="ECO:0000256" key="1">
    <source>
        <dbReference type="SAM" id="MobiDB-lite"/>
    </source>
</evidence>
<keyword evidence="4" id="KW-1185">Reference proteome</keyword>
<dbReference type="GO" id="GO:0005229">
    <property type="term" value="F:intracellularly calcium-gated chloride channel activity"/>
    <property type="evidence" value="ECO:0007669"/>
    <property type="project" value="TreeGrafter"/>
</dbReference>
<dbReference type="Proteomes" id="UP000694562">
    <property type="component" value="Unplaced"/>
</dbReference>
<accession>A0A8C4XRL3</accession>